<dbReference type="GO" id="GO:0015171">
    <property type="term" value="F:amino acid transmembrane transporter activity"/>
    <property type="evidence" value="ECO:0007669"/>
    <property type="project" value="TreeGrafter"/>
</dbReference>
<proteinExistence type="predicted"/>
<accession>A0A520N318</accession>
<feature type="transmembrane region" description="Helical" evidence="6">
    <location>
        <begin position="139"/>
        <end position="158"/>
    </location>
</feature>
<evidence type="ECO:0000256" key="6">
    <source>
        <dbReference type="SAM" id="Phobius"/>
    </source>
</evidence>
<keyword evidence="3 6" id="KW-0812">Transmembrane</keyword>
<comment type="subcellular location">
    <subcellularLocation>
        <location evidence="1">Cell membrane</location>
        <topology evidence="1">Multi-pass membrane protein</topology>
    </subcellularLocation>
</comment>
<evidence type="ECO:0000256" key="4">
    <source>
        <dbReference type="ARBA" id="ARBA00022989"/>
    </source>
</evidence>
<feature type="transmembrane region" description="Helical" evidence="6">
    <location>
        <begin position="178"/>
        <end position="196"/>
    </location>
</feature>
<evidence type="ECO:0000313" key="8">
    <source>
        <dbReference type="Proteomes" id="UP000318710"/>
    </source>
</evidence>
<evidence type="ECO:0000313" key="7">
    <source>
        <dbReference type="EMBL" id="RZO27836.1"/>
    </source>
</evidence>
<keyword evidence="4 6" id="KW-1133">Transmembrane helix</keyword>
<dbReference type="GO" id="GO:0005886">
    <property type="term" value="C:plasma membrane"/>
    <property type="evidence" value="ECO:0007669"/>
    <property type="project" value="UniProtKB-SubCell"/>
</dbReference>
<dbReference type="Pfam" id="PF01810">
    <property type="entry name" value="LysE"/>
    <property type="match status" value="1"/>
</dbReference>
<evidence type="ECO:0000256" key="5">
    <source>
        <dbReference type="ARBA" id="ARBA00023136"/>
    </source>
</evidence>
<evidence type="ECO:0000256" key="1">
    <source>
        <dbReference type="ARBA" id="ARBA00004651"/>
    </source>
</evidence>
<dbReference type="PANTHER" id="PTHR30086">
    <property type="entry name" value="ARGININE EXPORTER PROTEIN ARGO"/>
    <property type="match status" value="1"/>
</dbReference>
<dbReference type="EMBL" id="SHBF01000009">
    <property type="protein sequence ID" value="RZO27836.1"/>
    <property type="molecule type" value="Genomic_DNA"/>
</dbReference>
<name>A0A520N318_9GAMM</name>
<reference evidence="7 8" key="1">
    <citation type="submission" date="2019-02" db="EMBL/GenBank/DDBJ databases">
        <title>Prokaryotic population dynamics and viral predation in marine succession experiment using metagenomics: the confinement effect.</title>
        <authorList>
            <person name="Haro-Moreno J.M."/>
            <person name="Rodriguez-Valera F."/>
            <person name="Lopez-Perez M."/>
        </authorList>
    </citation>
    <scope>NUCLEOTIDE SEQUENCE [LARGE SCALE GENOMIC DNA]</scope>
    <source>
        <strain evidence="7">MED-G160</strain>
    </source>
</reference>
<keyword evidence="5 6" id="KW-0472">Membrane</keyword>
<evidence type="ECO:0000256" key="2">
    <source>
        <dbReference type="ARBA" id="ARBA00022475"/>
    </source>
</evidence>
<keyword evidence="2" id="KW-1003">Cell membrane</keyword>
<sequence length="203" mass="22938">MFIWSAFAHLIALTSPGPDTVILIRQVSIHGRIEGIKTSIGIGFGILVHCILAISGISLLILANDLYKFIISLIGGIYILYLGVTMYSSINNELPNNNNFLNIKNNSFYIGLITNIFNVKAFLFFVSLFAILMDNLNGVYFYLYPIYFSLISALWFIFLSYVLTSSKSKNFNVYNNKYLLSIMSVVLCLIGLYVLLRATNEYF</sequence>
<feature type="transmembrane region" description="Helical" evidence="6">
    <location>
        <begin position="108"/>
        <end position="132"/>
    </location>
</feature>
<dbReference type="PANTHER" id="PTHR30086:SF17">
    <property type="entry name" value="LYSE FAMILY TRANSLOCATOR"/>
    <property type="match status" value="1"/>
</dbReference>
<protein>
    <submittedName>
        <fullName evidence="7">LysE family translocator</fullName>
    </submittedName>
</protein>
<comment type="caution">
    <text evidence="7">The sequence shown here is derived from an EMBL/GenBank/DDBJ whole genome shotgun (WGS) entry which is preliminary data.</text>
</comment>
<dbReference type="AlphaFoldDB" id="A0A520N318"/>
<feature type="transmembrane region" description="Helical" evidence="6">
    <location>
        <begin position="69"/>
        <end position="88"/>
    </location>
</feature>
<dbReference type="InterPro" id="IPR001123">
    <property type="entry name" value="LeuE-type"/>
</dbReference>
<evidence type="ECO:0000256" key="3">
    <source>
        <dbReference type="ARBA" id="ARBA00022692"/>
    </source>
</evidence>
<dbReference type="Proteomes" id="UP000318710">
    <property type="component" value="Unassembled WGS sequence"/>
</dbReference>
<organism evidence="7 8">
    <name type="scientific">SAR86 cluster bacterium</name>
    <dbReference type="NCBI Taxonomy" id="2030880"/>
    <lineage>
        <taxon>Bacteria</taxon>
        <taxon>Pseudomonadati</taxon>
        <taxon>Pseudomonadota</taxon>
        <taxon>Gammaproteobacteria</taxon>
        <taxon>SAR86 cluster</taxon>
    </lineage>
</organism>
<gene>
    <name evidence="7" type="ORF">EVA93_02225</name>
</gene>
<feature type="transmembrane region" description="Helical" evidence="6">
    <location>
        <begin position="40"/>
        <end position="62"/>
    </location>
</feature>